<dbReference type="AlphaFoldDB" id="A0A1V2ZVE1"/>
<dbReference type="Proteomes" id="UP000189177">
    <property type="component" value="Unassembled WGS sequence"/>
</dbReference>
<comment type="caution">
    <text evidence="6">The sequence shown here is derived from an EMBL/GenBank/DDBJ whole genome shotgun (WGS) entry which is preliminary data.</text>
</comment>
<sequence>MPQDRPAIREYFELPDGFLDATPRTLSQIVPEPALIHLAGRREPAVAVVLLLHGNEPVGLHAIQQLLRHYTHRELPRALTLVIGNPQAAALDQRHLDQQPDFNRIWPGTEQPGSPEAEVFDRLVTRLRERGLFAAIDLHNNTGRNPHYACINRPDPAFMQLAALFGRTVVYFTRPRGVASMALAELAPSVTLECGHPDDTAGVQHAFEMVDAVLHLSTFPGHPPERDAIDIYHTVARVRLRPGMRASTGTDGDIRLEPDLDRLNFQMLPAGSCLVRRRPEVDDPLVVTSEDGAEVTGLYLETRGEEIRLRRDAMPSMLTLDSRVITQDCLCYLMEPMDMKALAATAG</sequence>
<feature type="domain" description="Succinylglutamate desuccinylase/Aspartoacylase catalytic" evidence="5">
    <location>
        <begin position="46"/>
        <end position="196"/>
    </location>
</feature>
<dbReference type="PANTHER" id="PTHR15162">
    <property type="entry name" value="ASPARTOACYLASE"/>
    <property type="match status" value="1"/>
</dbReference>
<gene>
    <name evidence="6" type="ORF">B1A74_12720</name>
</gene>
<dbReference type="GO" id="GO:0016788">
    <property type="term" value="F:hydrolase activity, acting on ester bonds"/>
    <property type="evidence" value="ECO:0007669"/>
    <property type="project" value="InterPro"/>
</dbReference>
<keyword evidence="7" id="KW-1185">Reference proteome</keyword>
<protein>
    <submittedName>
        <fullName evidence="6">Peptidase M14</fullName>
    </submittedName>
</protein>
<keyword evidence="4" id="KW-0862">Zinc</keyword>
<proteinExistence type="predicted"/>
<dbReference type="PANTHER" id="PTHR15162:SF7">
    <property type="entry name" value="SUCCINYLGLUTAMATE DESUCCINYLASE"/>
    <property type="match status" value="1"/>
</dbReference>
<dbReference type="EMBL" id="MUZR01000062">
    <property type="protein sequence ID" value="OOC09112.1"/>
    <property type="molecule type" value="Genomic_DNA"/>
</dbReference>
<evidence type="ECO:0000256" key="1">
    <source>
        <dbReference type="ARBA" id="ARBA00001947"/>
    </source>
</evidence>
<keyword evidence="2" id="KW-0479">Metal-binding</keyword>
<dbReference type="STRING" id="252474.B1A74_12720"/>
<dbReference type="Gene3D" id="3.40.630.10">
    <property type="entry name" value="Zn peptidases"/>
    <property type="match status" value="1"/>
</dbReference>
<dbReference type="InterPro" id="IPR055438">
    <property type="entry name" value="AstE_AspA_cat"/>
</dbReference>
<name>A0A1V2ZVE1_9GAMM</name>
<evidence type="ECO:0000256" key="3">
    <source>
        <dbReference type="ARBA" id="ARBA00022801"/>
    </source>
</evidence>
<dbReference type="GO" id="GO:0046872">
    <property type="term" value="F:metal ion binding"/>
    <property type="evidence" value="ECO:0007669"/>
    <property type="project" value="UniProtKB-KW"/>
</dbReference>
<organism evidence="6 7">
    <name type="scientific">Thioalkalivibrio halophilus</name>
    <dbReference type="NCBI Taxonomy" id="252474"/>
    <lineage>
        <taxon>Bacteria</taxon>
        <taxon>Pseudomonadati</taxon>
        <taxon>Pseudomonadota</taxon>
        <taxon>Gammaproteobacteria</taxon>
        <taxon>Chromatiales</taxon>
        <taxon>Ectothiorhodospiraceae</taxon>
        <taxon>Thioalkalivibrio</taxon>
    </lineage>
</organism>
<dbReference type="InterPro" id="IPR050178">
    <property type="entry name" value="AspA/AstE_fam"/>
</dbReference>
<evidence type="ECO:0000313" key="7">
    <source>
        <dbReference type="Proteomes" id="UP000189177"/>
    </source>
</evidence>
<dbReference type="OrthoDB" id="9782876at2"/>
<accession>A0A1V2ZVE1</accession>
<evidence type="ECO:0000256" key="4">
    <source>
        <dbReference type="ARBA" id="ARBA00022833"/>
    </source>
</evidence>
<dbReference type="Pfam" id="PF24827">
    <property type="entry name" value="AstE_AspA_cat"/>
    <property type="match status" value="1"/>
</dbReference>
<evidence type="ECO:0000259" key="5">
    <source>
        <dbReference type="Pfam" id="PF24827"/>
    </source>
</evidence>
<dbReference type="RefSeq" id="WP_077244842.1">
    <property type="nucleotide sequence ID" value="NZ_MUZR01000062.1"/>
</dbReference>
<evidence type="ECO:0000256" key="2">
    <source>
        <dbReference type="ARBA" id="ARBA00022723"/>
    </source>
</evidence>
<dbReference type="CDD" id="cd06256">
    <property type="entry name" value="M14_ASTE_ASPA-like"/>
    <property type="match status" value="1"/>
</dbReference>
<dbReference type="GO" id="GO:0005829">
    <property type="term" value="C:cytosol"/>
    <property type="evidence" value="ECO:0007669"/>
    <property type="project" value="TreeGrafter"/>
</dbReference>
<dbReference type="SUPFAM" id="SSF53187">
    <property type="entry name" value="Zn-dependent exopeptidases"/>
    <property type="match status" value="1"/>
</dbReference>
<reference evidence="6 7" key="1">
    <citation type="submission" date="2017-02" db="EMBL/GenBank/DDBJ databases">
        <title>Genomic diversity within the haloalkaliphilic genus Thioalkalivibrio.</title>
        <authorList>
            <person name="Ahn A.-C."/>
            <person name="Meier-Kolthoff J."/>
            <person name="Overmars L."/>
            <person name="Richter M."/>
            <person name="Woyke T."/>
            <person name="Sorokin D.Y."/>
            <person name="Muyzer G."/>
        </authorList>
    </citation>
    <scope>NUCLEOTIDE SEQUENCE [LARGE SCALE GENOMIC DNA]</scope>
    <source>
        <strain evidence="6 7">HL17</strain>
    </source>
</reference>
<keyword evidence="3" id="KW-0378">Hydrolase</keyword>
<comment type="cofactor">
    <cofactor evidence="1">
        <name>Zn(2+)</name>
        <dbReference type="ChEBI" id="CHEBI:29105"/>
    </cofactor>
</comment>
<evidence type="ECO:0000313" key="6">
    <source>
        <dbReference type="EMBL" id="OOC09112.1"/>
    </source>
</evidence>